<evidence type="ECO:0000313" key="5">
    <source>
        <dbReference type="EMBL" id="NIZ47461.1"/>
    </source>
</evidence>
<accession>A0A968KTJ5</accession>
<dbReference type="Gene3D" id="3.40.50.300">
    <property type="entry name" value="P-loop containing nucleotide triphosphate hydrolases"/>
    <property type="match status" value="1"/>
</dbReference>
<dbReference type="InterPro" id="IPR003439">
    <property type="entry name" value="ABC_transporter-like_ATP-bd"/>
</dbReference>
<protein>
    <submittedName>
        <fullName evidence="5">ATP-binding cassette domain-containing protein</fullName>
    </submittedName>
</protein>
<dbReference type="AlphaFoldDB" id="A0A968KTJ5"/>
<dbReference type="EMBL" id="JAATLK010000001">
    <property type="protein sequence ID" value="NIZ47461.1"/>
    <property type="molecule type" value="Genomic_DNA"/>
</dbReference>
<dbReference type="InterPro" id="IPR017871">
    <property type="entry name" value="ABC_transporter-like_CS"/>
</dbReference>
<sequence length="287" mass="32982">MNRQNNWNYTVKSGYHIRSNSLKQNKFYSILRQKISQWSIFIVEQLIQPEPRLKVQSLVKFYKSYLAVDNISFELYPGEIVGLLGTNGAGKSSIFKMITGFLPWHSGKILLDDIPLPPHSPEIRARRKLAYMTQEPSIFRRMSVENNLLSSIEMLYPRKDESMQQLHKLTEEFNLKLLLKQPASTLSGGERRRLELARALAIEPKVLLLDEPFAGVDLKYTQELASLITPLRERGLAILITDHNAKEILNIADRILLVHQGRLVAESASSDILHHPQAHLYFSNIYH</sequence>
<keyword evidence="3 5" id="KW-0067">ATP-binding</keyword>
<keyword evidence="1" id="KW-0813">Transport</keyword>
<dbReference type="Proteomes" id="UP000752013">
    <property type="component" value="Unassembled WGS sequence"/>
</dbReference>
<dbReference type="InterPro" id="IPR003593">
    <property type="entry name" value="AAA+_ATPase"/>
</dbReference>
<dbReference type="PANTHER" id="PTHR45772">
    <property type="entry name" value="CONSERVED COMPONENT OF ABC TRANSPORTER FOR NATURAL AMINO ACIDS-RELATED"/>
    <property type="match status" value="1"/>
</dbReference>
<evidence type="ECO:0000259" key="4">
    <source>
        <dbReference type="PROSITE" id="PS50893"/>
    </source>
</evidence>
<dbReference type="SUPFAM" id="SSF52540">
    <property type="entry name" value="P-loop containing nucleoside triphosphate hydrolases"/>
    <property type="match status" value="1"/>
</dbReference>
<evidence type="ECO:0000256" key="1">
    <source>
        <dbReference type="ARBA" id="ARBA00022448"/>
    </source>
</evidence>
<proteinExistence type="predicted"/>
<dbReference type="GO" id="GO:0016887">
    <property type="term" value="F:ATP hydrolysis activity"/>
    <property type="evidence" value="ECO:0007669"/>
    <property type="project" value="InterPro"/>
</dbReference>
<evidence type="ECO:0000256" key="2">
    <source>
        <dbReference type="ARBA" id="ARBA00022741"/>
    </source>
</evidence>
<dbReference type="GO" id="GO:0005886">
    <property type="term" value="C:plasma membrane"/>
    <property type="evidence" value="ECO:0007669"/>
    <property type="project" value="TreeGrafter"/>
</dbReference>
<dbReference type="SMART" id="SM00382">
    <property type="entry name" value="AAA"/>
    <property type="match status" value="1"/>
</dbReference>
<evidence type="ECO:0000256" key="3">
    <source>
        <dbReference type="ARBA" id="ARBA00022840"/>
    </source>
</evidence>
<reference evidence="5" key="1">
    <citation type="submission" date="2020-03" db="EMBL/GenBank/DDBJ databases">
        <title>Spirochaetal bacteria isolated from arthropods constitute a novel genus Entomospira genus novum within the order Spirochaetales.</title>
        <authorList>
            <person name="Grana-Miraglia L."/>
            <person name="Sikutova S."/>
            <person name="Fingerle V."/>
            <person name="Sing A."/>
            <person name="Castillo-Ramirez S."/>
            <person name="Margos G."/>
            <person name="Rudolf I."/>
        </authorList>
    </citation>
    <scope>NUCLEOTIDE SEQUENCE</scope>
    <source>
        <strain evidence="5">BR208</strain>
    </source>
</reference>
<dbReference type="Pfam" id="PF00005">
    <property type="entry name" value="ABC_tran"/>
    <property type="match status" value="1"/>
</dbReference>
<dbReference type="PANTHER" id="PTHR45772:SF10">
    <property type="entry name" value="LIPOPOLYSACCHARIDE EXPORT SYSTEM ATP-BINDING PROTEIN LPTB"/>
    <property type="match status" value="1"/>
</dbReference>
<evidence type="ECO:0000313" key="6">
    <source>
        <dbReference type="Proteomes" id="UP000752013"/>
    </source>
</evidence>
<dbReference type="InterPro" id="IPR027417">
    <property type="entry name" value="P-loop_NTPase"/>
</dbReference>
<keyword evidence="6" id="KW-1185">Reference proteome</keyword>
<organism evidence="5 6">
    <name type="scientific">Entomospira nematocerorum</name>
    <dbReference type="NCBI Taxonomy" id="2719987"/>
    <lineage>
        <taxon>Bacteria</taxon>
        <taxon>Pseudomonadati</taxon>
        <taxon>Spirochaetota</taxon>
        <taxon>Spirochaetia</taxon>
        <taxon>Spirochaetales</taxon>
        <taxon>Spirochaetaceae</taxon>
        <taxon>Entomospira</taxon>
    </lineage>
</organism>
<gene>
    <name evidence="5" type="ORF">HCT46_06005</name>
</gene>
<dbReference type="InterPro" id="IPR051120">
    <property type="entry name" value="ABC_AA/LPS_Transport"/>
</dbReference>
<dbReference type="PROSITE" id="PS50893">
    <property type="entry name" value="ABC_TRANSPORTER_2"/>
    <property type="match status" value="1"/>
</dbReference>
<comment type="caution">
    <text evidence="5">The sequence shown here is derived from an EMBL/GenBank/DDBJ whole genome shotgun (WGS) entry which is preliminary data.</text>
</comment>
<dbReference type="GO" id="GO:0005524">
    <property type="term" value="F:ATP binding"/>
    <property type="evidence" value="ECO:0007669"/>
    <property type="project" value="UniProtKB-KW"/>
</dbReference>
<dbReference type="PROSITE" id="PS00211">
    <property type="entry name" value="ABC_TRANSPORTER_1"/>
    <property type="match status" value="1"/>
</dbReference>
<keyword evidence="2" id="KW-0547">Nucleotide-binding</keyword>
<feature type="domain" description="ABC transporter" evidence="4">
    <location>
        <begin position="53"/>
        <end position="285"/>
    </location>
</feature>
<name>A0A968KTJ5_9SPIO</name>